<reference evidence="1 2" key="1">
    <citation type="submission" date="2024-03" db="EMBL/GenBank/DDBJ databases">
        <authorList>
            <person name="Brejova B."/>
        </authorList>
    </citation>
    <scope>NUCLEOTIDE SEQUENCE [LARGE SCALE GENOMIC DNA]</scope>
    <source>
        <strain evidence="1 2">CBS 14171</strain>
    </source>
</reference>
<dbReference type="EMBL" id="OZ022412">
    <property type="protein sequence ID" value="CAK9442338.1"/>
    <property type="molecule type" value="Genomic_DNA"/>
</dbReference>
<accession>A0ABP0ZVX5</accession>
<sequence>MRLIKLPIEEQFSTADYDVTKLGAEVIGNKDLKFKLANDGRVSATLVSRLGESVDSFIETRQVDATLSQHLEEQLILQKASVHALGM</sequence>
<gene>
    <name evidence="1" type="ORF">LODBEIA_P60810</name>
</gene>
<evidence type="ECO:0000313" key="1">
    <source>
        <dbReference type="EMBL" id="CAK9442338.1"/>
    </source>
</evidence>
<name>A0ABP0ZVX5_9ASCO</name>
<evidence type="ECO:0000313" key="2">
    <source>
        <dbReference type="Proteomes" id="UP001497383"/>
    </source>
</evidence>
<dbReference type="GeneID" id="92211277"/>
<dbReference type="RefSeq" id="XP_066833019.1">
    <property type="nucleotide sequence ID" value="XM_066976485.1"/>
</dbReference>
<dbReference type="Proteomes" id="UP001497383">
    <property type="component" value="Chromosome 8"/>
</dbReference>
<protein>
    <submittedName>
        <fullName evidence="1">Uncharacterized protein</fullName>
    </submittedName>
</protein>
<proteinExistence type="predicted"/>
<organism evidence="1 2">
    <name type="scientific">Lodderomyces beijingensis</name>
    <dbReference type="NCBI Taxonomy" id="1775926"/>
    <lineage>
        <taxon>Eukaryota</taxon>
        <taxon>Fungi</taxon>
        <taxon>Dikarya</taxon>
        <taxon>Ascomycota</taxon>
        <taxon>Saccharomycotina</taxon>
        <taxon>Pichiomycetes</taxon>
        <taxon>Debaryomycetaceae</taxon>
        <taxon>Candida/Lodderomyces clade</taxon>
        <taxon>Lodderomyces</taxon>
    </lineage>
</organism>
<keyword evidence="2" id="KW-1185">Reference proteome</keyword>